<keyword evidence="8" id="KW-0945">Host-virus interaction</keyword>
<evidence type="ECO:0000256" key="15">
    <source>
        <dbReference type="ARBA" id="ARBA00046863"/>
    </source>
</evidence>
<evidence type="ECO:0000256" key="8">
    <source>
        <dbReference type="ARBA" id="ARBA00022581"/>
    </source>
</evidence>
<reference evidence="16 17" key="1">
    <citation type="journal article" date="2013" name="Genome Announc.">
        <title>Identification of Starling Circovirus in an Estuarine Mollusc (Amphibola crenata) in New Zealand Using Metagenomic Approaches.</title>
        <authorList>
            <person name="Dayaram A."/>
            <person name="Goldstien S."/>
            <person name="Zawar-Reza P."/>
            <person name="Gomez C."/>
            <person name="Harding J.S."/>
            <person name="Varsani A."/>
        </authorList>
    </citation>
    <scope>NUCLEOTIDE SEQUENCE [LARGE SCALE GENOMIC DNA]</scope>
    <source>
        <strain evidence="16">AM-R</strain>
    </source>
</reference>
<evidence type="ECO:0000256" key="14">
    <source>
        <dbReference type="ARBA" id="ARBA00023296"/>
    </source>
</evidence>
<keyword evidence="4" id="KW-1140">T=1 icosahedral capsid protein</keyword>
<evidence type="ECO:0000256" key="11">
    <source>
        <dbReference type="ARBA" id="ARBA00022844"/>
    </source>
</evidence>
<comment type="subcellular location">
    <subcellularLocation>
        <location evidence="1">Host nucleus</location>
    </subcellularLocation>
    <subcellularLocation>
        <location evidence="2">Virion</location>
    </subcellularLocation>
</comment>
<dbReference type="EMBL" id="KC846096">
    <property type="protein sequence ID" value="AGI95803.1"/>
    <property type="molecule type" value="Genomic_DNA"/>
</dbReference>
<evidence type="ECO:0000256" key="2">
    <source>
        <dbReference type="ARBA" id="ARBA00004328"/>
    </source>
</evidence>
<evidence type="ECO:0000256" key="10">
    <source>
        <dbReference type="ARBA" id="ARBA00022804"/>
    </source>
</evidence>
<dbReference type="GO" id="GO:0039615">
    <property type="term" value="C:T=1 icosahedral viral capsid"/>
    <property type="evidence" value="ECO:0007669"/>
    <property type="project" value="UniProtKB-KW"/>
</dbReference>
<evidence type="ECO:0000313" key="16">
    <source>
        <dbReference type="EMBL" id="AGI95803.1"/>
    </source>
</evidence>
<evidence type="ECO:0000256" key="1">
    <source>
        <dbReference type="ARBA" id="ARBA00004147"/>
    </source>
</evidence>
<evidence type="ECO:0000256" key="5">
    <source>
        <dbReference type="ARBA" id="ARBA00022524"/>
    </source>
</evidence>
<evidence type="ECO:0000256" key="3">
    <source>
        <dbReference type="ARBA" id="ARBA00010301"/>
    </source>
</evidence>
<dbReference type="GO" id="GO:0019062">
    <property type="term" value="P:virion attachment to host cell"/>
    <property type="evidence" value="ECO:0007669"/>
    <property type="project" value="UniProtKB-KW"/>
</dbReference>
<keyword evidence="7" id="KW-1048">Host nucleus</keyword>
<evidence type="ECO:0000256" key="13">
    <source>
        <dbReference type="ARBA" id="ARBA00023125"/>
    </source>
</evidence>
<organism evidence="16 17">
    <name type="scientific">Starling circovirus</name>
    <dbReference type="NCBI Taxonomy" id="349370"/>
    <lineage>
        <taxon>Viruses</taxon>
        <taxon>Monodnaviria</taxon>
        <taxon>Shotokuvirae</taxon>
        <taxon>Cressdnaviricota</taxon>
        <taxon>Arfiviricetes</taxon>
        <taxon>Cirlivirales</taxon>
        <taxon>Circoviridae</taxon>
        <taxon>Circovirus</taxon>
        <taxon>Circovirus starling</taxon>
    </lineage>
</organism>
<dbReference type="Proteomes" id="UP000165184">
    <property type="component" value="Segment"/>
</dbReference>
<evidence type="ECO:0000313" key="17">
    <source>
        <dbReference type="Proteomes" id="UP000165184"/>
    </source>
</evidence>
<comment type="subunit">
    <text evidence="15">Homomultimer. Assembles in the nucleus, presumably in an immature form, then migrates to the cytoplasm once assembled as mature virion. Interacts with Rep; this interaction relocates Rep into the nucleus.</text>
</comment>
<keyword evidence="5" id="KW-1163">Viral penetration into host nucleus</keyword>
<sequence length="276" mass="32607">MLLSRRRWRRGLRPRYRRRHYRRRRRTRRLPRNRRGHRANRVYYFRLRHSVKVTLQKDEGGSFKYGTDIFTFTLEDVLNPTGGDSLRLPFEDYKIVLVKVEMRPLGENSTEWKGLGHTVPITDARLMNFVKKKGLADDPLANWDGALRWDQRKGFKRLVRPKPQLVITDLSTANETAALWLNSQKAFWIPLQLNAAQIKPKKVKHYGIAFSYLQPSPDEWAYQANITFYMKFRQFAWTALSDPPTPNVMADLPPHMELMNVIEDDEGPDSFPEFFE</sequence>
<keyword evidence="6" id="KW-0167">Capsid protein</keyword>
<comment type="similarity">
    <text evidence="3">Belongs to the circoviridae capsid protein family.</text>
</comment>
<evidence type="ECO:0000256" key="7">
    <source>
        <dbReference type="ARBA" id="ARBA00022562"/>
    </source>
</evidence>
<evidence type="ECO:0000256" key="12">
    <source>
        <dbReference type="ARBA" id="ARBA00022890"/>
    </source>
</evidence>
<keyword evidence="11" id="KW-0946">Virion</keyword>
<dbReference type="InterPro" id="IPR038652">
    <property type="entry name" value="Circovirus_capsid_sf"/>
</dbReference>
<name>M9SXV3_9CIRC</name>
<dbReference type="Pfam" id="PF02443">
    <property type="entry name" value="Circo_capsid"/>
    <property type="match status" value="1"/>
</dbReference>
<accession>M9SXV3</accession>
<dbReference type="Gene3D" id="2.60.120.950">
    <property type="entry name" value="Circovirus capsid protein"/>
    <property type="match status" value="1"/>
</dbReference>
<evidence type="ECO:0000256" key="6">
    <source>
        <dbReference type="ARBA" id="ARBA00022561"/>
    </source>
</evidence>
<keyword evidence="10" id="KW-1161">Viral attachment to host cell</keyword>
<dbReference type="GO" id="GO:0075509">
    <property type="term" value="P:endocytosis involved in viral entry into host cell"/>
    <property type="evidence" value="ECO:0007669"/>
    <property type="project" value="UniProtKB-KW"/>
</dbReference>
<dbReference type="InterPro" id="IPR003383">
    <property type="entry name" value="Circovirus_capsid"/>
</dbReference>
<dbReference type="GO" id="GO:0019069">
    <property type="term" value="P:viral capsid assembly"/>
    <property type="evidence" value="ECO:0007669"/>
    <property type="project" value="InterPro"/>
</dbReference>
<dbReference type="GO" id="GO:0042025">
    <property type="term" value="C:host cell nucleus"/>
    <property type="evidence" value="ECO:0007669"/>
    <property type="project" value="UniProtKB-SubCell"/>
</dbReference>
<evidence type="ECO:0000256" key="4">
    <source>
        <dbReference type="ARBA" id="ARBA00022431"/>
    </source>
</evidence>
<keyword evidence="9" id="KW-1162">Viral penetration into host cytoplasm</keyword>
<dbReference type="GO" id="GO:0075732">
    <property type="term" value="P:viral penetration into host nucleus"/>
    <property type="evidence" value="ECO:0007669"/>
    <property type="project" value="UniProtKB-KW"/>
</dbReference>
<keyword evidence="12" id="KW-1164">Virus endocytosis by host</keyword>
<dbReference type="GO" id="GO:0043657">
    <property type="term" value="C:host cell"/>
    <property type="evidence" value="ECO:0007669"/>
    <property type="project" value="GOC"/>
</dbReference>
<proteinExistence type="inferred from homology"/>
<protein>
    <submittedName>
        <fullName evidence="16">Capsid protein</fullName>
    </submittedName>
</protein>
<evidence type="ECO:0000256" key="9">
    <source>
        <dbReference type="ARBA" id="ARBA00022595"/>
    </source>
</evidence>
<keyword evidence="14" id="KW-1160">Virus entry into host cell</keyword>
<dbReference type="GO" id="GO:0003677">
    <property type="term" value="F:DNA binding"/>
    <property type="evidence" value="ECO:0007669"/>
    <property type="project" value="UniProtKB-KW"/>
</dbReference>
<keyword evidence="13" id="KW-0238">DNA-binding</keyword>